<accession>A0A9N9NPW3</accession>
<evidence type="ECO:0000313" key="2">
    <source>
        <dbReference type="Proteomes" id="UP000789405"/>
    </source>
</evidence>
<sequence length="184" mass="21191">MATIDISPTYPTFSMANAAKSKIHNQIPYNQSTPHGQSTPYDQITPHSQYQIISHSQNTPHGQIVPQITSYPSTLLNILSAMPPFIPPTMQPGFNPYVYPYYPFYYQIPQPQTISGYNISLTQFFSKLDRIHNCKYVYTAFEKSFDEYEITVNGIKELTDEQLDKLGVTKDGWHINIRQEARKY</sequence>
<gene>
    <name evidence="1" type="ORF">DERYTH_LOCUS16576</name>
</gene>
<dbReference type="EMBL" id="CAJVPY010014647">
    <property type="protein sequence ID" value="CAG8747600.1"/>
    <property type="molecule type" value="Genomic_DNA"/>
</dbReference>
<dbReference type="OrthoDB" id="2406270at2759"/>
<reference evidence="1" key="1">
    <citation type="submission" date="2021-06" db="EMBL/GenBank/DDBJ databases">
        <authorList>
            <person name="Kallberg Y."/>
            <person name="Tangrot J."/>
            <person name="Rosling A."/>
        </authorList>
    </citation>
    <scope>NUCLEOTIDE SEQUENCE</scope>
    <source>
        <strain evidence="1">MA453B</strain>
    </source>
</reference>
<proteinExistence type="predicted"/>
<keyword evidence="2" id="KW-1185">Reference proteome</keyword>
<organism evidence="1 2">
    <name type="scientific">Dentiscutata erythropus</name>
    <dbReference type="NCBI Taxonomy" id="1348616"/>
    <lineage>
        <taxon>Eukaryota</taxon>
        <taxon>Fungi</taxon>
        <taxon>Fungi incertae sedis</taxon>
        <taxon>Mucoromycota</taxon>
        <taxon>Glomeromycotina</taxon>
        <taxon>Glomeromycetes</taxon>
        <taxon>Diversisporales</taxon>
        <taxon>Gigasporaceae</taxon>
        <taxon>Dentiscutata</taxon>
    </lineage>
</organism>
<protein>
    <submittedName>
        <fullName evidence="1">2647_t:CDS:1</fullName>
    </submittedName>
</protein>
<dbReference type="Proteomes" id="UP000789405">
    <property type="component" value="Unassembled WGS sequence"/>
</dbReference>
<comment type="caution">
    <text evidence="1">The sequence shown here is derived from an EMBL/GenBank/DDBJ whole genome shotgun (WGS) entry which is preliminary data.</text>
</comment>
<evidence type="ECO:0000313" key="1">
    <source>
        <dbReference type="EMBL" id="CAG8747600.1"/>
    </source>
</evidence>
<name>A0A9N9NPW3_9GLOM</name>
<dbReference type="AlphaFoldDB" id="A0A9N9NPW3"/>